<accession>A0ABQ4K9Z8</accession>
<sequence>MLNFDITTLHNEYKNRTISPVEVLEWLYARIDRFSGLNAYVTVCKEEALQQAKKAEELFKKETDHNILLGIPIGLKDLIHTKGIRTTMGSGAYKDFIPTEDAEVVKKIKATGSVLVGKQNTHELAYGTTGDDSFFGPMKNPYNTNKIAGGSSGGSASATAANLCWASLGTDTSGSVRIPSALCGVVGMKPTQGKINNSGIQPLSWSMDTVGPITRTVLDNAIIFDAISGLLGSSQSVSRKLKEYPLRSLNDKKLGIPTSYFYENVDVEVKRKVMDAIKVFESLGATILEVDLDIPEMDQAMEISSAIDRAEAYLIHQSIANDYNNLLGNETRRRILHGAEYRAYEHILAKQLKSKLTAKYKQAFDTVDAIITPTVPILSTDVGADTVIIDGSTQSVRSALMRFTFFANYIGIPGMTMPCGKAENGLPIGVQLLGHWDHEEVLYLIAYELETALHLSKELSIV</sequence>
<dbReference type="RefSeq" id="WP_212963507.1">
    <property type="nucleotide sequence ID" value="NZ_BOQT01000012.1"/>
</dbReference>
<evidence type="ECO:0000259" key="1">
    <source>
        <dbReference type="Pfam" id="PF01425"/>
    </source>
</evidence>
<feature type="domain" description="Amidase" evidence="1">
    <location>
        <begin position="22"/>
        <end position="440"/>
    </location>
</feature>
<comment type="caution">
    <text evidence="2">The sequence shown here is derived from an EMBL/GenBank/DDBJ whole genome shotgun (WGS) entry which is preliminary data.</text>
</comment>
<organism evidence="2 3">
    <name type="scientific">Siminovitchia fordii</name>
    <dbReference type="NCBI Taxonomy" id="254759"/>
    <lineage>
        <taxon>Bacteria</taxon>
        <taxon>Bacillati</taxon>
        <taxon>Bacillota</taxon>
        <taxon>Bacilli</taxon>
        <taxon>Bacillales</taxon>
        <taxon>Bacillaceae</taxon>
        <taxon>Siminovitchia</taxon>
    </lineage>
</organism>
<dbReference type="SUPFAM" id="SSF75304">
    <property type="entry name" value="Amidase signature (AS) enzymes"/>
    <property type="match status" value="1"/>
</dbReference>
<evidence type="ECO:0000313" key="3">
    <source>
        <dbReference type="Proteomes" id="UP000680279"/>
    </source>
</evidence>
<dbReference type="PANTHER" id="PTHR11895">
    <property type="entry name" value="TRANSAMIDASE"/>
    <property type="match status" value="1"/>
</dbReference>
<dbReference type="Pfam" id="PF01425">
    <property type="entry name" value="Amidase"/>
    <property type="match status" value="1"/>
</dbReference>
<dbReference type="Gene3D" id="3.90.1300.10">
    <property type="entry name" value="Amidase signature (AS) domain"/>
    <property type="match status" value="1"/>
</dbReference>
<proteinExistence type="predicted"/>
<dbReference type="InterPro" id="IPR036928">
    <property type="entry name" value="AS_sf"/>
</dbReference>
<reference evidence="2 3" key="1">
    <citation type="submission" date="2021-03" db="EMBL/GenBank/DDBJ databases">
        <title>Antimicrobial resistance genes in bacteria isolated from Japanese honey, and their potential for conferring macrolide and lincosamide resistance in the American foulbrood pathogen Paenibacillus larvae.</title>
        <authorList>
            <person name="Okamoto M."/>
            <person name="Kumagai M."/>
            <person name="Kanamori H."/>
            <person name="Takamatsu D."/>
        </authorList>
    </citation>
    <scope>NUCLEOTIDE SEQUENCE [LARGE SCALE GENOMIC DNA]</scope>
    <source>
        <strain evidence="2 3">J1TS3</strain>
    </source>
</reference>
<dbReference type="InterPro" id="IPR000120">
    <property type="entry name" value="Amidase"/>
</dbReference>
<gene>
    <name evidence="2" type="ORF">J1TS3_31710</name>
</gene>
<dbReference type="Proteomes" id="UP000680279">
    <property type="component" value="Unassembled WGS sequence"/>
</dbReference>
<evidence type="ECO:0000313" key="2">
    <source>
        <dbReference type="EMBL" id="GIN22037.1"/>
    </source>
</evidence>
<dbReference type="EMBL" id="BOQT01000012">
    <property type="protein sequence ID" value="GIN22037.1"/>
    <property type="molecule type" value="Genomic_DNA"/>
</dbReference>
<keyword evidence="3" id="KW-1185">Reference proteome</keyword>
<dbReference type="InterPro" id="IPR023631">
    <property type="entry name" value="Amidase_dom"/>
</dbReference>
<protein>
    <submittedName>
        <fullName evidence="2">Amidase</fullName>
    </submittedName>
</protein>
<name>A0ABQ4K9Z8_9BACI</name>
<dbReference type="PANTHER" id="PTHR11895:SF67">
    <property type="entry name" value="AMIDASE DOMAIN-CONTAINING PROTEIN"/>
    <property type="match status" value="1"/>
</dbReference>